<protein>
    <submittedName>
        <fullName evidence="3">Transcriptional regulator</fullName>
    </submittedName>
</protein>
<dbReference type="RefSeq" id="WP_203758487.1">
    <property type="nucleotide sequence ID" value="NZ_BONK01000020.1"/>
</dbReference>
<sequence>MVDAVRAAHERFVTTGHAPGRHVRRLVVDSWRRSARSGVDPEFAAAPVDMAGRTLTGYRRQHPLAGAMPVVRDLLVTPGADAGWVTALTDDVGRMLWVEGDGDVRRRVEGVGFVEGAVWREDCAGTNALGTALVTDRPVQVVGTEHFARRVQPWNCAAAPVHAPSGQVLGVLDVTGGSIVASALAMSLVRATVAAVEAELARAAGVDRAGPTQALALGHLRGSAAGAPVDLTAMPPTVPPVGPAARLRVLGAGEPVLRIAGAPVRLSLRHAEILLLLAAHPAGLSADELAVLLSAHDLSDVTVRAEVSRLRRSVGPLMSASRPYRLTAPVPTDIDLVRSLLDAGDTSGALASYPGPVLARSVAPGVEQLRDELTADVRAAVLVSRSPEVVSRWLASDEGAEDWQAWEHLAWLSPRGTPAHARALGRLDLLTRRLG</sequence>
<evidence type="ECO:0000256" key="1">
    <source>
        <dbReference type="ARBA" id="ARBA00023125"/>
    </source>
</evidence>
<dbReference type="Gene3D" id="3.30.450.40">
    <property type="match status" value="1"/>
</dbReference>
<dbReference type="GO" id="GO:0006355">
    <property type="term" value="P:regulation of DNA-templated transcription"/>
    <property type="evidence" value="ECO:0007669"/>
    <property type="project" value="InterPro"/>
</dbReference>
<accession>A0A919U4I4</accession>
<dbReference type="InterPro" id="IPR029016">
    <property type="entry name" value="GAF-like_dom_sf"/>
</dbReference>
<dbReference type="AlphaFoldDB" id="A0A919U4I4"/>
<evidence type="ECO:0000259" key="2">
    <source>
        <dbReference type="SMART" id="SM00862"/>
    </source>
</evidence>
<organism evidence="3 4">
    <name type="scientific">Cellulomonas chitinilytica</name>
    <dbReference type="NCBI Taxonomy" id="398759"/>
    <lineage>
        <taxon>Bacteria</taxon>
        <taxon>Bacillati</taxon>
        <taxon>Actinomycetota</taxon>
        <taxon>Actinomycetes</taxon>
        <taxon>Micrococcales</taxon>
        <taxon>Cellulomonadaceae</taxon>
        <taxon>Cellulomonas</taxon>
    </lineage>
</organism>
<dbReference type="GO" id="GO:0003677">
    <property type="term" value="F:DNA binding"/>
    <property type="evidence" value="ECO:0007669"/>
    <property type="project" value="UniProtKB-KW"/>
</dbReference>
<comment type="caution">
    <text evidence="3">The sequence shown here is derived from an EMBL/GenBank/DDBJ whole genome shotgun (WGS) entry which is preliminary data.</text>
</comment>
<dbReference type="GO" id="GO:0000160">
    <property type="term" value="P:phosphorelay signal transduction system"/>
    <property type="evidence" value="ECO:0007669"/>
    <property type="project" value="InterPro"/>
</dbReference>
<dbReference type="Proteomes" id="UP000632740">
    <property type="component" value="Unassembled WGS sequence"/>
</dbReference>
<dbReference type="SMART" id="SM00862">
    <property type="entry name" value="Trans_reg_C"/>
    <property type="match status" value="1"/>
</dbReference>
<keyword evidence="1" id="KW-0238">DNA-binding</keyword>
<name>A0A919U4I4_9CELL</name>
<evidence type="ECO:0000313" key="3">
    <source>
        <dbReference type="EMBL" id="GIG23482.1"/>
    </source>
</evidence>
<gene>
    <name evidence="3" type="ORF">Cch01nite_42060</name>
</gene>
<dbReference type="EMBL" id="BONK01000020">
    <property type="protein sequence ID" value="GIG23482.1"/>
    <property type="molecule type" value="Genomic_DNA"/>
</dbReference>
<proteinExistence type="predicted"/>
<feature type="domain" description="OmpR/PhoB-type" evidence="2">
    <location>
        <begin position="261"/>
        <end position="326"/>
    </location>
</feature>
<dbReference type="InterPro" id="IPR001867">
    <property type="entry name" value="OmpR/PhoB-type_DNA-bd"/>
</dbReference>
<reference evidence="3" key="1">
    <citation type="submission" date="2021-01" db="EMBL/GenBank/DDBJ databases">
        <title>Whole genome shotgun sequence of Cellulomonas chitinilytica NBRC 110799.</title>
        <authorList>
            <person name="Komaki H."/>
            <person name="Tamura T."/>
        </authorList>
    </citation>
    <scope>NUCLEOTIDE SEQUENCE</scope>
    <source>
        <strain evidence="3">NBRC 110799</strain>
    </source>
</reference>
<evidence type="ECO:0000313" key="4">
    <source>
        <dbReference type="Proteomes" id="UP000632740"/>
    </source>
</evidence>
<keyword evidence="4" id="KW-1185">Reference proteome</keyword>